<dbReference type="HOGENOM" id="CLU_005679_2_3_11"/>
<evidence type="ECO:0000256" key="1">
    <source>
        <dbReference type="SAM" id="Phobius"/>
    </source>
</evidence>
<protein>
    <submittedName>
        <fullName evidence="3">Acyltransferase</fullName>
    </submittedName>
</protein>
<dbReference type="OrthoDB" id="9807745at2"/>
<reference evidence="3 4" key="1">
    <citation type="journal article" date="2015" name="Genome Announc.">
        <title>Complete Genome Sequence of Clavibacter michiganensis subsp. insidiosus R1-1 Using PacBio Single-Molecule Real-Time Technology.</title>
        <authorList>
            <person name="Lu Y."/>
            <person name="Samac D.A."/>
            <person name="Glazebrook J."/>
            <person name="Ishimaru C.A."/>
        </authorList>
    </citation>
    <scope>NUCLEOTIDE SEQUENCE [LARGE SCALE GENOMIC DNA]</scope>
    <source>
        <strain evidence="3 4">R1-1</strain>
    </source>
</reference>
<dbReference type="GO" id="GO:0016747">
    <property type="term" value="F:acyltransferase activity, transferring groups other than amino-acyl groups"/>
    <property type="evidence" value="ECO:0007669"/>
    <property type="project" value="InterPro"/>
</dbReference>
<feature type="transmembrane region" description="Helical" evidence="1">
    <location>
        <begin position="54"/>
        <end position="73"/>
    </location>
</feature>
<dbReference type="Pfam" id="PF01757">
    <property type="entry name" value="Acyl_transf_3"/>
    <property type="match status" value="1"/>
</dbReference>
<gene>
    <name evidence="3" type="ORF">VO01_03320</name>
</gene>
<keyword evidence="3" id="KW-0012">Acyltransferase</keyword>
<feature type="transmembrane region" description="Helical" evidence="1">
    <location>
        <begin position="163"/>
        <end position="183"/>
    </location>
</feature>
<keyword evidence="1" id="KW-1133">Transmembrane helix</keyword>
<dbReference type="RefSeq" id="WP_045526839.1">
    <property type="nucleotide sequence ID" value="NZ_CP011043.1"/>
</dbReference>
<feature type="transmembrane region" description="Helical" evidence="1">
    <location>
        <begin position="20"/>
        <end position="42"/>
    </location>
</feature>
<proteinExistence type="predicted"/>
<keyword evidence="3" id="KW-0808">Transferase</keyword>
<dbReference type="AlphaFoldDB" id="A0A0D5CG71"/>
<keyword evidence="1" id="KW-0472">Membrane</keyword>
<dbReference type="PATRIC" id="fig|33014.5.peg.699"/>
<organism evidence="3 4">
    <name type="scientific">Clavibacter michiganensis subsp. insidiosus</name>
    <dbReference type="NCBI Taxonomy" id="33014"/>
    <lineage>
        <taxon>Bacteria</taxon>
        <taxon>Bacillati</taxon>
        <taxon>Actinomycetota</taxon>
        <taxon>Actinomycetes</taxon>
        <taxon>Micrococcales</taxon>
        <taxon>Microbacteriaceae</taxon>
        <taxon>Clavibacter</taxon>
    </lineage>
</organism>
<name>A0A0D5CG71_9MICO</name>
<feature type="transmembrane region" description="Helical" evidence="1">
    <location>
        <begin position="270"/>
        <end position="289"/>
    </location>
</feature>
<feature type="transmembrane region" description="Helical" evidence="1">
    <location>
        <begin position="301"/>
        <end position="322"/>
    </location>
</feature>
<feature type="domain" description="Acyltransferase 3" evidence="2">
    <location>
        <begin position="16"/>
        <end position="319"/>
    </location>
</feature>
<keyword evidence="1" id="KW-0812">Transmembrane</keyword>
<dbReference type="KEGG" id="cmh:VO01_03320"/>
<evidence type="ECO:0000313" key="4">
    <source>
        <dbReference type="Proteomes" id="UP000032604"/>
    </source>
</evidence>
<evidence type="ECO:0000259" key="2">
    <source>
        <dbReference type="Pfam" id="PF01757"/>
    </source>
</evidence>
<dbReference type="InterPro" id="IPR002656">
    <property type="entry name" value="Acyl_transf_3_dom"/>
</dbReference>
<dbReference type="PANTHER" id="PTHR23028">
    <property type="entry name" value="ACETYLTRANSFERASE"/>
    <property type="match status" value="1"/>
</dbReference>
<dbReference type="InterPro" id="IPR050879">
    <property type="entry name" value="Acyltransferase_3"/>
</dbReference>
<dbReference type="Proteomes" id="UP000032604">
    <property type="component" value="Chromosome"/>
</dbReference>
<feature type="transmembrane region" description="Helical" evidence="1">
    <location>
        <begin position="85"/>
        <end position="105"/>
    </location>
</feature>
<accession>A0A0D5CG71</accession>
<dbReference type="EMBL" id="CP011043">
    <property type="protein sequence ID" value="AJW78284.1"/>
    <property type="molecule type" value="Genomic_DNA"/>
</dbReference>
<feature type="transmembrane region" description="Helical" evidence="1">
    <location>
        <begin position="189"/>
        <end position="206"/>
    </location>
</feature>
<feature type="transmembrane region" description="Helical" evidence="1">
    <location>
        <begin position="243"/>
        <end position="261"/>
    </location>
</feature>
<evidence type="ECO:0000313" key="3">
    <source>
        <dbReference type="EMBL" id="AJW78284.1"/>
    </source>
</evidence>
<feature type="transmembrane region" description="Helical" evidence="1">
    <location>
        <begin position="117"/>
        <end position="142"/>
    </location>
</feature>
<feature type="transmembrane region" description="Helical" evidence="1">
    <location>
        <begin position="213"/>
        <end position="231"/>
    </location>
</feature>
<sequence length="345" mass="37795">MTSTVTVKSETGRKIEFLEAVRGVASFIVVLQHLIAAEYPAFEDFSRQWVDAGRVGVVAFFLVSGYVIPLSLQRQDTRTFLVRRLYRLFPLYWLVLGLMMLWVATTGDGELGGPLVIMANVLMVQGAVGIFTIVPTAWTLGIELIFYGQSLVAKLIGRLDRSVVMGYVWLAGFVAAAIAGRVLERELPWTLPLLLYTASLGHAVHLRDRDGSTAWRGLLVAGVVGVPLFTYLNGGQDAAWPPFDYAVSFLLGLGLFFAFYASRGAAHSRVLIWLGAISYAAYLLHPLAYRVVRAVDVPEGIVRVIAAIAVTLVVSWLVHRFVEVPFIGVARRLTSRSSAAKAPRG</sequence>